<keyword evidence="2" id="KW-1185">Reference proteome</keyword>
<organism evidence="1 2">
    <name type="scientific">Trifolium medium</name>
    <dbReference type="NCBI Taxonomy" id="97028"/>
    <lineage>
        <taxon>Eukaryota</taxon>
        <taxon>Viridiplantae</taxon>
        <taxon>Streptophyta</taxon>
        <taxon>Embryophyta</taxon>
        <taxon>Tracheophyta</taxon>
        <taxon>Spermatophyta</taxon>
        <taxon>Magnoliopsida</taxon>
        <taxon>eudicotyledons</taxon>
        <taxon>Gunneridae</taxon>
        <taxon>Pentapetalae</taxon>
        <taxon>rosids</taxon>
        <taxon>fabids</taxon>
        <taxon>Fabales</taxon>
        <taxon>Fabaceae</taxon>
        <taxon>Papilionoideae</taxon>
        <taxon>50 kb inversion clade</taxon>
        <taxon>NPAAA clade</taxon>
        <taxon>Hologalegina</taxon>
        <taxon>IRL clade</taxon>
        <taxon>Trifolieae</taxon>
        <taxon>Trifolium</taxon>
    </lineage>
</organism>
<proteinExistence type="predicted"/>
<name>A0A392SNN8_9FABA</name>
<feature type="non-terminal residue" evidence="1">
    <location>
        <position position="1"/>
    </location>
</feature>
<dbReference type="Proteomes" id="UP000265520">
    <property type="component" value="Unassembled WGS sequence"/>
</dbReference>
<evidence type="ECO:0000313" key="2">
    <source>
        <dbReference type="Proteomes" id="UP000265520"/>
    </source>
</evidence>
<dbReference type="EMBL" id="LXQA010410327">
    <property type="protein sequence ID" value="MCI50027.1"/>
    <property type="molecule type" value="Genomic_DNA"/>
</dbReference>
<accession>A0A392SNN8</accession>
<evidence type="ECO:0000313" key="1">
    <source>
        <dbReference type="EMBL" id="MCI50027.1"/>
    </source>
</evidence>
<comment type="caution">
    <text evidence="1">The sequence shown here is derived from an EMBL/GenBank/DDBJ whole genome shotgun (WGS) entry which is preliminary data.</text>
</comment>
<sequence length="34" mass="3487">VIFEEELFVGGSSSTTSCGTDWSVAVLFAGVSGF</sequence>
<reference evidence="1 2" key="1">
    <citation type="journal article" date="2018" name="Front. Plant Sci.">
        <title>Red Clover (Trifolium pratense) and Zigzag Clover (T. medium) - A Picture of Genomic Similarities and Differences.</title>
        <authorList>
            <person name="Dluhosova J."/>
            <person name="Istvanek J."/>
            <person name="Nedelnik J."/>
            <person name="Repkova J."/>
        </authorList>
    </citation>
    <scope>NUCLEOTIDE SEQUENCE [LARGE SCALE GENOMIC DNA]</scope>
    <source>
        <strain evidence="2">cv. 10/8</strain>
        <tissue evidence="1">Leaf</tissue>
    </source>
</reference>
<dbReference type="AlphaFoldDB" id="A0A392SNN8"/>
<protein>
    <submittedName>
        <fullName evidence="1">Uncharacterized protein</fullName>
    </submittedName>
</protein>